<feature type="compositionally biased region" description="Basic and acidic residues" evidence="1">
    <location>
        <begin position="382"/>
        <end position="392"/>
    </location>
</feature>
<feature type="region of interest" description="Disordered" evidence="1">
    <location>
        <begin position="382"/>
        <end position="471"/>
    </location>
</feature>
<feature type="compositionally biased region" description="Low complexity" evidence="1">
    <location>
        <begin position="276"/>
        <end position="301"/>
    </location>
</feature>
<dbReference type="Proteomes" id="UP001321749">
    <property type="component" value="Unassembled WGS sequence"/>
</dbReference>
<evidence type="ECO:0000256" key="1">
    <source>
        <dbReference type="SAM" id="MobiDB-lite"/>
    </source>
</evidence>
<comment type="caution">
    <text evidence="2">The sequence shown here is derived from an EMBL/GenBank/DDBJ whole genome shotgun (WGS) entry which is preliminary data.</text>
</comment>
<reference evidence="2" key="1">
    <citation type="journal article" date="2023" name="Mol. Phylogenet. Evol.">
        <title>Genome-scale phylogeny and comparative genomics of the fungal order Sordariales.</title>
        <authorList>
            <person name="Hensen N."/>
            <person name="Bonometti L."/>
            <person name="Westerberg I."/>
            <person name="Brannstrom I.O."/>
            <person name="Guillou S."/>
            <person name="Cros-Aarteil S."/>
            <person name="Calhoun S."/>
            <person name="Haridas S."/>
            <person name="Kuo A."/>
            <person name="Mondo S."/>
            <person name="Pangilinan J."/>
            <person name="Riley R."/>
            <person name="LaButti K."/>
            <person name="Andreopoulos B."/>
            <person name="Lipzen A."/>
            <person name="Chen C."/>
            <person name="Yan M."/>
            <person name="Daum C."/>
            <person name="Ng V."/>
            <person name="Clum A."/>
            <person name="Steindorff A."/>
            <person name="Ohm R.A."/>
            <person name="Martin F."/>
            <person name="Silar P."/>
            <person name="Natvig D.O."/>
            <person name="Lalanne C."/>
            <person name="Gautier V."/>
            <person name="Ament-Velasquez S.L."/>
            <person name="Kruys A."/>
            <person name="Hutchinson M.I."/>
            <person name="Powell A.J."/>
            <person name="Barry K."/>
            <person name="Miller A.N."/>
            <person name="Grigoriev I.V."/>
            <person name="Debuchy R."/>
            <person name="Gladieux P."/>
            <person name="Hiltunen Thoren M."/>
            <person name="Johannesson H."/>
        </authorList>
    </citation>
    <scope>NUCLEOTIDE SEQUENCE</scope>
    <source>
        <strain evidence="2">PSN324</strain>
    </source>
</reference>
<feature type="compositionally biased region" description="Low complexity" evidence="1">
    <location>
        <begin position="498"/>
        <end position="510"/>
    </location>
</feature>
<feature type="compositionally biased region" description="Polar residues" evidence="1">
    <location>
        <begin position="257"/>
        <end position="275"/>
    </location>
</feature>
<gene>
    <name evidence="2" type="ORF">QBC42DRAFT_272141</name>
</gene>
<evidence type="ECO:0000313" key="3">
    <source>
        <dbReference type="Proteomes" id="UP001321749"/>
    </source>
</evidence>
<feature type="compositionally biased region" description="Basic residues" evidence="1">
    <location>
        <begin position="525"/>
        <end position="534"/>
    </location>
</feature>
<dbReference type="AlphaFoldDB" id="A0AAV9HIK2"/>
<feature type="compositionally biased region" description="Polar residues" evidence="1">
    <location>
        <begin position="457"/>
        <end position="467"/>
    </location>
</feature>
<name>A0AAV9HIK2_9PEZI</name>
<organism evidence="2 3">
    <name type="scientific">Cladorrhinum samala</name>
    <dbReference type="NCBI Taxonomy" id="585594"/>
    <lineage>
        <taxon>Eukaryota</taxon>
        <taxon>Fungi</taxon>
        <taxon>Dikarya</taxon>
        <taxon>Ascomycota</taxon>
        <taxon>Pezizomycotina</taxon>
        <taxon>Sordariomycetes</taxon>
        <taxon>Sordariomycetidae</taxon>
        <taxon>Sordariales</taxon>
        <taxon>Podosporaceae</taxon>
        <taxon>Cladorrhinum</taxon>
    </lineage>
</organism>
<keyword evidence="3" id="KW-1185">Reference proteome</keyword>
<dbReference type="EMBL" id="MU865010">
    <property type="protein sequence ID" value="KAK4460518.1"/>
    <property type="molecule type" value="Genomic_DNA"/>
</dbReference>
<feature type="region of interest" description="Disordered" evidence="1">
    <location>
        <begin position="496"/>
        <end position="534"/>
    </location>
</feature>
<evidence type="ECO:0000313" key="2">
    <source>
        <dbReference type="EMBL" id="KAK4460518.1"/>
    </source>
</evidence>
<proteinExistence type="predicted"/>
<sequence length="534" mass="58914">MLDENLPTFRLKPSSESPLSSILFFTQNGSEPSAEYLLRKPDPALPASRNKYALALCDPYNQDVIFGEVMVEPEWSQPTLSGAEIRAQSQGNAPGVPVTAMVPDNFTIQLYNPDQSIPVKLIPGSWNKTDSWEFEMPVQTFRTPTISEIDRELQNSSPAAADLVPRIMFRWKKEGKLSKDMTCYMTGKNVSGRKSKEPDITIAMFKHGKESATTIYQPNLTRVEVEDRKGLELILLLGAEVIKDLYLAPKSGIFNVSGGTPTPTGNVRKNSRPSTANGAPLAAAAMSGALSNAPPSSAARTSPPPPATIAASNVAPPGPKPGVTFTTTPTADIEAETRRLQEMLEREKREREKAERAEQKRIKKMLEEEEKERLRKEAEIAKETERLRKEYGVDGQDLPSDRPSLPPRPQVQAPVPQFAPPPVQTQPQHSNIHGLSPWFANPGPAPPPRPVSAGPTSVANQQQQQQGPFHCDRVNTLWKAGAGQLHQIRTQVENRLSAVQLAHQQQQAQQPGSSGRRGSEDERKRIKKKRSSHW</sequence>
<protein>
    <submittedName>
        <fullName evidence="2">Uncharacterized protein</fullName>
    </submittedName>
</protein>
<accession>A0AAV9HIK2</accession>
<reference evidence="2" key="2">
    <citation type="submission" date="2023-06" db="EMBL/GenBank/DDBJ databases">
        <authorList>
            <consortium name="Lawrence Berkeley National Laboratory"/>
            <person name="Mondo S.J."/>
            <person name="Hensen N."/>
            <person name="Bonometti L."/>
            <person name="Westerberg I."/>
            <person name="Brannstrom I.O."/>
            <person name="Guillou S."/>
            <person name="Cros-Aarteil S."/>
            <person name="Calhoun S."/>
            <person name="Haridas S."/>
            <person name="Kuo A."/>
            <person name="Pangilinan J."/>
            <person name="Riley R."/>
            <person name="Labutti K."/>
            <person name="Andreopoulos B."/>
            <person name="Lipzen A."/>
            <person name="Chen C."/>
            <person name="Yanf M."/>
            <person name="Daum C."/>
            <person name="Ng V."/>
            <person name="Clum A."/>
            <person name="Steindorff A."/>
            <person name="Ohm R."/>
            <person name="Martin F."/>
            <person name="Silar P."/>
            <person name="Natvig D."/>
            <person name="Lalanne C."/>
            <person name="Gautier V."/>
            <person name="Ament-Velasquez S.L."/>
            <person name="Kruys A."/>
            <person name="Hutchinson M.I."/>
            <person name="Powell A.J."/>
            <person name="Barry K."/>
            <person name="Miller A.N."/>
            <person name="Grigoriev I.V."/>
            <person name="Debuchy R."/>
            <person name="Gladieux P."/>
            <person name="Thoren M.H."/>
            <person name="Johannesson H."/>
        </authorList>
    </citation>
    <scope>NUCLEOTIDE SEQUENCE</scope>
    <source>
        <strain evidence="2">PSN324</strain>
    </source>
</reference>
<feature type="region of interest" description="Disordered" evidence="1">
    <location>
        <begin position="254"/>
        <end position="333"/>
    </location>
</feature>